<sequence length="753" mass="80563">MPAATRREMMGGAMMLAMLAWGGRAMADSDSMIEGLIGQMTVEEKAGQLTLMGDLLRLPETFARVNPDYRETNGQKAEAEIRAGRLGGLFNGAGVAAGRRLQKVATEESRLKIPLIFGADVIHGFHTVFPIGLGEAASFEPDLAQRTARAAALEATAFGLHWTFAPMVDIARDQRWGRAAEGAGEDVLLGRLFAEARVRGFQGRDLRDPDSLLACPKHMAAYGAVGAGMDYNSVELSDQTLYEVYLPPFRQAFLAGALSTMSGFNDINGVPASASRRLLTDVLRRQWGFKGFVVSDYESDLELVAHGYARDDRDAARLALLAGVDMSMASGLYIKHLPGLVADGSVPMSAVDESVRRVLFVKKALGLFDDPFRSLDAEKEATRSLTPTARALSREAGRKSIVLLKNDGNLLPLARTTRIALVGPFADDVANLNGPWAPFADRRLGVSLAAGIGSQLTNPGELTVVKGCDIESPIAGGLDQALAAARAAEVILLAVGEGNAMSGEAQSRTAIVLPPDQQALVEAMAATGKPMVVMLRSGRALALSGAARNARAILATWFLGTETGNAVADILFGAAGPSGRLPVSFPFESGQEPFYYSHRGTGRPEVIGKPSEYKARYRETANTALFAFGHGLTYGDIRYDKPAVSEPTLAWDGTIRVSAKVTNAGKREAEEVVQLYIHDKVASLTRPVRELKGFQKVRLKPGESRVVSFVLARRELEFIGEDLVPVAEPGEFEVWVCGSAVTGEAAVFTLVGQ</sequence>
<protein>
    <recommendedName>
        <fullName evidence="3">beta-glucosidase</fullName>
        <ecNumber evidence="3">3.2.1.21</ecNumber>
    </recommendedName>
</protein>
<keyword evidence="6 8" id="KW-0326">Glycosidase</keyword>
<dbReference type="InterPro" id="IPR017853">
    <property type="entry name" value="GH"/>
</dbReference>
<evidence type="ECO:0000256" key="6">
    <source>
        <dbReference type="ARBA" id="ARBA00023295"/>
    </source>
</evidence>
<evidence type="ECO:0000313" key="9">
    <source>
        <dbReference type="Proteomes" id="UP001228905"/>
    </source>
</evidence>
<dbReference type="InterPro" id="IPR002772">
    <property type="entry name" value="Glyco_hydro_3_C"/>
</dbReference>
<dbReference type="InterPro" id="IPR001764">
    <property type="entry name" value="Glyco_hydro_3_N"/>
</dbReference>
<dbReference type="Pfam" id="PF00933">
    <property type="entry name" value="Glyco_hydro_3"/>
    <property type="match status" value="1"/>
</dbReference>
<dbReference type="Pfam" id="PF01915">
    <property type="entry name" value="Glyco_hydro_3_C"/>
    <property type="match status" value="1"/>
</dbReference>
<name>A0ABU0IU66_9CAUL</name>
<evidence type="ECO:0000256" key="5">
    <source>
        <dbReference type="ARBA" id="ARBA00022801"/>
    </source>
</evidence>
<dbReference type="PANTHER" id="PTHR30620:SF16">
    <property type="entry name" value="LYSOSOMAL BETA GLUCOSIDASE"/>
    <property type="match status" value="1"/>
</dbReference>
<dbReference type="SMART" id="SM01217">
    <property type="entry name" value="Fn3_like"/>
    <property type="match status" value="1"/>
</dbReference>
<dbReference type="Gene3D" id="3.20.20.300">
    <property type="entry name" value="Glycoside hydrolase, family 3, N-terminal domain"/>
    <property type="match status" value="1"/>
</dbReference>
<dbReference type="PRINTS" id="PR00133">
    <property type="entry name" value="GLHYDRLASE3"/>
</dbReference>
<keyword evidence="4" id="KW-0732">Signal</keyword>
<proteinExistence type="inferred from homology"/>
<dbReference type="Gene3D" id="3.40.50.1700">
    <property type="entry name" value="Glycoside hydrolase family 3 C-terminal domain"/>
    <property type="match status" value="1"/>
</dbReference>
<evidence type="ECO:0000259" key="7">
    <source>
        <dbReference type="SMART" id="SM01217"/>
    </source>
</evidence>
<evidence type="ECO:0000256" key="4">
    <source>
        <dbReference type="ARBA" id="ARBA00022729"/>
    </source>
</evidence>
<feature type="domain" description="Fibronectin type III-like" evidence="7">
    <location>
        <begin position="671"/>
        <end position="740"/>
    </location>
</feature>
<dbReference type="SUPFAM" id="SSF52279">
    <property type="entry name" value="Beta-D-glucan exohydrolase, C-terminal domain"/>
    <property type="match status" value="1"/>
</dbReference>
<dbReference type="InterPro" id="IPR036962">
    <property type="entry name" value="Glyco_hydro_3_N_sf"/>
</dbReference>
<dbReference type="RefSeq" id="WP_307349985.1">
    <property type="nucleotide sequence ID" value="NZ_JAUSVS010000005.1"/>
</dbReference>
<dbReference type="InterPro" id="IPR013783">
    <property type="entry name" value="Ig-like_fold"/>
</dbReference>
<evidence type="ECO:0000256" key="2">
    <source>
        <dbReference type="ARBA" id="ARBA00005336"/>
    </source>
</evidence>
<dbReference type="Pfam" id="PF14310">
    <property type="entry name" value="Fn3-like"/>
    <property type="match status" value="1"/>
</dbReference>
<dbReference type="Proteomes" id="UP001228905">
    <property type="component" value="Unassembled WGS sequence"/>
</dbReference>
<dbReference type="SUPFAM" id="SSF51445">
    <property type="entry name" value="(Trans)glycosidases"/>
    <property type="match status" value="1"/>
</dbReference>
<accession>A0ABU0IU66</accession>
<comment type="caution">
    <text evidence="8">The sequence shown here is derived from an EMBL/GenBank/DDBJ whole genome shotgun (WGS) entry which is preliminary data.</text>
</comment>
<dbReference type="Gene3D" id="2.60.40.10">
    <property type="entry name" value="Immunoglobulins"/>
    <property type="match status" value="1"/>
</dbReference>
<evidence type="ECO:0000256" key="3">
    <source>
        <dbReference type="ARBA" id="ARBA00012744"/>
    </source>
</evidence>
<gene>
    <name evidence="8" type="ORF">QO010_002739</name>
</gene>
<dbReference type="EC" id="3.2.1.21" evidence="3"/>
<reference evidence="8 9" key="1">
    <citation type="submission" date="2023-07" db="EMBL/GenBank/DDBJ databases">
        <title>Genomic Encyclopedia of Type Strains, Phase IV (KMG-IV): sequencing the most valuable type-strain genomes for metagenomic binning, comparative biology and taxonomic classification.</title>
        <authorList>
            <person name="Goeker M."/>
        </authorList>
    </citation>
    <scope>NUCLEOTIDE SEQUENCE [LARGE SCALE GENOMIC DNA]</scope>
    <source>
        <strain evidence="8 9">DSM 18695</strain>
    </source>
</reference>
<dbReference type="InterPro" id="IPR051915">
    <property type="entry name" value="Cellulose_Degrad_GH3"/>
</dbReference>
<evidence type="ECO:0000256" key="1">
    <source>
        <dbReference type="ARBA" id="ARBA00000448"/>
    </source>
</evidence>
<keyword evidence="5 8" id="KW-0378">Hydrolase</keyword>
<dbReference type="GO" id="GO:0008422">
    <property type="term" value="F:beta-glucosidase activity"/>
    <property type="evidence" value="ECO:0007669"/>
    <property type="project" value="UniProtKB-EC"/>
</dbReference>
<comment type="catalytic activity">
    <reaction evidence="1">
        <text>Hydrolysis of terminal, non-reducing beta-D-glucosyl residues with release of beta-D-glucose.</text>
        <dbReference type="EC" id="3.2.1.21"/>
    </reaction>
</comment>
<keyword evidence="9" id="KW-1185">Reference proteome</keyword>
<organism evidence="8 9">
    <name type="scientific">Caulobacter ginsengisoli</name>
    <dbReference type="NCBI Taxonomy" id="400775"/>
    <lineage>
        <taxon>Bacteria</taxon>
        <taxon>Pseudomonadati</taxon>
        <taxon>Pseudomonadota</taxon>
        <taxon>Alphaproteobacteria</taxon>
        <taxon>Caulobacterales</taxon>
        <taxon>Caulobacteraceae</taxon>
        <taxon>Caulobacter</taxon>
    </lineage>
</organism>
<dbReference type="PANTHER" id="PTHR30620">
    <property type="entry name" value="PERIPLASMIC BETA-GLUCOSIDASE-RELATED"/>
    <property type="match status" value="1"/>
</dbReference>
<dbReference type="InterPro" id="IPR036881">
    <property type="entry name" value="Glyco_hydro_3_C_sf"/>
</dbReference>
<dbReference type="InterPro" id="IPR026891">
    <property type="entry name" value="Fn3-like"/>
</dbReference>
<dbReference type="EMBL" id="JAUSVS010000005">
    <property type="protein sequence ID" value="MDQ0464955.1"/>
    <property type="molecule type" value="Genomic_DNA"/>
</dbReference>
<evidence type="ECO:0000313" key="8">
    <source>
        <dbReference type="EMBL" id="MDQ0464955.1"/>
    </source>
</evidence>
<comment type="similarity">
    <text evidence="2">Belongs to the glycosyl hydrolase 3 family.</text>
</comment>